<dbReference type="Pfam" id="PF13411">
    <property type="entry name" value="MerR_1"/>
    <property type="match status" value="1"/>
</dbReference>
<dbReference type="AlphaFoldDB" id="A0A223E6D8"/>
<dbReference type="KEGG" id="apak:AP3564_11495"/>
<dbReference type="Proteomes" id="UP000214606">
    <property type="component" value="Chromosome"/>
</dbReference>
<dbReference type="PRINTS" id="PR00040">
    <property type="entry name" value="HTHMERR"/>
</dbReference>
<dbReference type="PANTHER" id="PTHR30204">
    <property type="entry name" value="REDOX-CYCLING DRUG-SENSING TRANSCRIPTIONAL ACTIVATOR SOXR"/>
    <property type="match status" value="1"/>
</dbReference>
<evidence type="ECO:0000313" key="4">
    <source>
        <dbReference type="EMBL" id="ASS90761.1"/>
    </source>
</evidence>
<dbReference type="SMART" id="SM00422">
    <property type="entry name" value="HTH_MERR"/>
    <property type="match status" value="1"/>
</dbReference>
<evidence type="ECO:0000313" key="5">
    <source>
        <dbReference type="Proteomes" id="UP000214606"/>
    </source>
</evidence>
<reference evidence="4 5" key="1">
    <citation type="submission" date="2016-10" db="EMBL/GenBank/DDBJ databases">
        <title>The whole genome sequencing and assembly of Aeribacillus pallidus KCTC3564 strain.</title>
        <authorList>
            <person name="Lee Y.-J."/>
            <person name="Park M.-K."/>
            <person name="Yi H."/>
            <person name="Bahn Y.-S."/>
            <person name="Kim J.F."/>
            <person name="Lee D.-W."/>
        </authorList>
    </citation>
    <scope>NUCLEOTIDE SEQUENCE [LARGE SCALE GENOMIC DNA]</scope>
    <source>
        <strain evidence="4 5">KCTC3564</strain>
    </source>
</reference>
<dbReference type="PANTHER" id="PTHR30204:SF95">
    <property type="entry name" value="HTH-TYPE TRANSCRIPTIONAL REGULATOR CUER"/>
    <property type="match status" value="1"/>
</dbReference>
<protein>
    <recommendedName>
        <fullName evidence="3">HTH merR-type domain-containing protein</fullName>
    </recommendedName>
</protein>
<keyword evidence="2" id="KW-0175">Coiled coil</keyword>
<feature type="domain" description="HTH merR-type" evidence="3">
    <location>
        <begin position="4"/>
        <end position="72"/>
    </location>
</feature>
<dbReference type="InterPro" id="IPR000551">
    <property type="entry name" value="MerR-type_HTH_dom"/>
</dbReference>
<dbReference type="InterPro" id="IPR047057">
    <property type="entry name" value="MerR_fam"/>
</dbReference>
<dbReference type="EMBL" id="CP017703">
    <property type="protein sequence ID" value="ASS90761.1"/>
    <property type="molecule type" value="Genomic_DNA"/>
</dbReference>
<dbReference type="Gene3D" id="1.10.1660.10">
    <property type="match status" value="1"/>
</dbReference>
<evidence type="ECO:0000256" key="2">
    <source>
        <dbReference type="SAM" id="Coils"/>
    </source>
</evidence>
<proteinExistence type="predicted"/>
<keyword evidence="1" id="KW-0238">DNA-binding</keyword>
<gene>
    <name evidence="4" type="ORF">AP3564_11495</name>
</gene>
<organism evidence="4 5">
    <name type="scientific">Aeribacillus pallidus</name>
    <dbReference type="NCBI Taxonomy" id="33936"/>
    <lineage>
        <taxon>Bacteria</taxon>
        <taxon>Bacillati</taxon>
        <taxon>Bacillota</taxon>
        <taxon>Bacilli</taxon>
        <taxon>Bacillales</taxon>
        <taxon>Bacillaceae</taxon>
        <taxon>Aeribacillus</taxon>
    </lineage>
</organism>
<evidence type="ECO:0000256" key="1">
    <source>
        <dbReference type="ARBA" id="ARBA00023125"/>
    </source>
</evidence>
<evidence type="ECO:0000259" key="3">
    <source>
        <dbReference type="PROSITE" id="PS50937"/>
    </source>
</evidence>
<dbReference type="GO" id="GO:0003677">
    <property type="term" value="F:DNA binding"/>
    <property type="evidence" value="ECO:0007669"/>
    <property type="project" value="UniProtKB-KW"/>
</dbReference>
<accession>A0A223E6D8</accession>
<dbReference type="SUPFAM" id="SSF46955">
    <property type="entry name" value="Putative DNA-binding domain"/>
    <property type="match status" value="1"/>
</dbReference>
<sequence length="139" mass="16640">MGKYFRIGELAERTNVSKRTIDYYTKIGLLHPRRSDSNYRLYDEEAVEAIEMVKRYKKMNCPLYEIKDIIDMLQSKKLSNKSLEMHVDHIAQLMQNLEKEIKDMQQLMDHMNREQHTIIREKLSKQSANLVRALLAIYY</sequence>
<dbReference type="InterPro" id="IPR009061">
    <property type="entry name" value="DNA-bd_dom_put_sf"/>
</dbReference>
<dbReference type="GO" id="GO:0003700">
    <property type="term" value="F:DNA-binding transcription factor activity"/>
    <property type="evidence" value="ECO:0007669"/>
    <property type="project" value="InterPro"/>
</dbReference>
<feature type="coiled-coil region" evidence="2">
    <location>
        <begin position="80"/>
        <end position="114"/>
    </location>
</feature>
<name>A0A223E6D8_9BACI</name>
<dbReference type="PROSITE" id="PS50937">
    <property type="entry name" value="HTH_MERR_2"/>
    <property type="match status" value="1"/>
</dbReference>